<keyword evidence="7" id="KW-0216">Detoxification</keyword>
<dbReference type="SUPFAM" id="SSF63380">
    <property type="entry name" value="Riboflavin synthase domain-like"/>
    <property type="match status" value="1"/>
</dbReference>
<comment type="cofactor">
    <cofactor evidence="1">
        <name>heme b</name>
        <dbReference type="ChEBI" id="CHEBI:60344"/>
    </cofactor>
</comment>
<dbReference type="RefSeq" id="WP_045978454.1">
    <property type="nucleotide sequence ID" value="NZ_JXXY01000002.1"/>
</dbReference>
<evidence type="ECO:0000256" key="7">
    <source>
        <dbReference type="ARBA" id="ARBA00022575"/>
    </source>
</evidence>
<dbReference type="PANTHER" id="PTHR43396:SF3">
    <property type="entry name" value="FLAVOHEMOPROTEIN"/>
    <property type="match status" value="1"/>
</dbReference>
<evidence type="ECO:0000256" key="17">
    <source>
        <dbReference type="ARBA" id="ARBA00025094"/>
    </source>
</evidence>
<accession>A0A0F4PII7</accession>
<evidence type="ECO:0000256" key="11">
    <source>
        <dbReference type="ARBA" id="ARBA00022723"/>
    </source>
</evidence>
<keyword evidence="13" id="KW-0521">NADP</keyword>
<dbReference type="SUPFAM" id="SSF52343">
    <property type="entry name" value="Ferredoxin reductase-like, C-terminal NADP-linked domain"/>
    <property type="match status" value="1"/>
</dbReference>
<feature type="domain" description="FAD-binding FR-type" evidence="26">
    <location>
        <begin position="152"/>
        <end position="260"/>
    </location>
</feature>
<evidence type="ECO:0000256" key="18">
    <source>
        <dbReference type="ARBA" id="ARBA00030024"/>
    </source>
</evidence>
<keyword evidence="11" id="KW-0479">Metal-binding</keyword>
<evidence type="ECO:0000256" key="12">
    <source>
        <dbReference type="ARBA" id="ARBA00022827"/>
    </source>
</evidence>
<evidence type="ECO:0000256" key="1">
    <source>
        <dbReference type="ARBA" id="ARBA00001970"/>
    </source>
</evidence>
<dbReference type="GO" id="GO:0046210">
    <property type="term" value="P:nitric oxide catabolic process"/>
    <property type="evidence" value="ECO:0007669"/>
    <property type="project" value="TreeGrafter"/>
</dbReference>
<dbReference type="InterPro" id="IPR017938">
    <property type="entry name" value="Riboflavin_synthase-like_b-brl"/>
</dbReference>
<dbReference type="Pfam" id="PF00970">
    <property type="entry name" value="FAD_binding_6"/>
    <property type="match status" value="1"/>
</dbReference>
<feature type="domain" description="Globin" evidence="25">
    <location>
        <begin position="1"/>
        <end position="138"/>
    </location>
</feature>
<dbReference type="FunFam" id="2.40.30.10:FF:000034">
    <property type="entry name" value="Flavohemoprotein"/>
    <property type="match status" value="1"/>
</dbReference>
<dbReference type="Gene3D" id="1.10.490.10">
    <property type="entry name" value="Globins"/>
    <property type="match status" value="1"/>
</dbReference>
<dbReference type="OrthoDB" id="9801223at2"/>
<comment type="caution">
    <text evidence="27">The sequence shown here is derived from an EMBL/GenBank/DDBJ whole genome shotgun (WGS) entry which is preliminary data.</text>
</comment>
<dbReference type="InterPro" id="IPR017927">
    <property type="entry name" value="FAD-bd_FR_type"/>
</dbReference>
<evidence type="ECO:0000256" key="6">
    <source>
        <dbReference type="ARBA" id="ARBA00014637"/>
    </source>
</evidence>
<evidence type="ECO:0000256" key="20">
    <source>
        <dbReference type="ARBA" id="ARBA00033187"/>
    </source>
</evidence>
<evidence type="ECO:0000256" key="21">
    <source>
        <dbReference type="ARBA" id="ARBA00034078"/>
    </source>
</evidence>
<dbReference type="GO" id="GO:0046872">
    <property type="term" value="F:metal ion binding"/>
    <property type="evidence" value="ECO:0007669"/>
    <property type="project" value="UniProtKB-KW"/>
</dbReference>
<dbReference type="EMBL" id="JXXZ01000025">
    <property type="protein sequence ID" value="KJY94944.1"/>
    <property type="molecule type" value="Genomic_DNA"/>
</dbReference>
<evidence type="ECO:0000256" key="19">
    <source>
        <dbReference type="ARBA" id="ARBA00030929"/>
    </source>
</evidence>
<organism evidence="27 28">
    <name type="scientific">Pseudoalteromonas ruthenica</name>
    <dbReference type="NCBI Taxonomy" id="151081"/>
    <lineage>
        <taxon>Bacteria</taxon>
        <taxon>Pseudomonadati</taxon>
        <taxon>Pseudomonadota</taxon>
        <taxon>Gammaproteobacteria</taxon>
        <taxon>Alteromonadales</taxon>
        <taxon>Pseudoalteromonadaceae</taxon>
        <taxon>Pseudoalteromonas</taxon>
    </lineage>
</organism>
<dbReference type="GO" id="GO:0071500">
    <property type="term" value="P:cellular response to nitrosative stress"/>
    <property type="evidence" value="ECO:0007669"/>
    <property type="project" value="TreeGrafter"/>
</dbReference>
<dbReference type="InterPro" id="IPR012292">
    <property type="entry name" value="Globin/Proto"/>
</dbReference>
<dbReference type="InterPro" id="IPR009050">
    <property type="entry name" value="Globin-like_sf"/>
</dbReference>
<keyword evidence="9 24" id="KW-0561">Oxygen transport</keyword>
<dbReference type="Gene3D" id="3.40.50.80">
    <property type="entry name" value="Nucleotide-binding domain of ferredoxin-NADP reductase (FNR) module"/>
    <property type="match status" value="1"/>
</dbReference>
<comment type="function">
    <text evidence="17">Is involved in NO detoxification in an aerobic process, termed nitric oxide dioxygenase (NOD) reaction that utilizes O(2) and NAD(P)H to convert NO to nitrate, which protects the bacterium from various noxious nitrogen compounds. Therefore, plays a central role in the inducible response to nitrosative stress.</text>
</comment>
<keyword evidence="14 27" id="KW-0560">Oxidoreductase</keyword>
<name>A0A0F4PII7_9GAMM</name>
<dbReference type="InterPro" id="IPR008333">
    <property type="entry name" value="Cbr1-like_FAD-bd_dom"/>
</dbReference>
<evidence type="ECO:0000256" key="3">
    <source>
        <dbReference type="ARBA" id="ARBA00006401"/>
    </source>
</evidence>
<dbReference type="InterPro" id="IPR039261">
    <property type="entry name" value="FNR_nucleotide-bd"/>
</dbReference>
<dbReference type="PROSITE" id="PS01033">
    <property type="entry name" value="GLOBIN"/>
    <property type="match status" value="1"/>
</dbReference>
<evidence type="ECO:0000256" key="9">
    <source>
        <dbReference type="ARBA" id="ARBA00022621"/>
    </source>
</evidence>
<dbReference type="PATRIC" id="fig|151081.8.peg.612"/>
<comment type="similarity">
    <text evidence="4">Belongs to the globin family. Two-domain flavohemoproteins subfamily.</text>
</comment>
<dbReference type="GO" id="GO:0071949">
    <property type="term" value="F:FAD binding"/>
    <property type="evidence" value="ECO:0007669"/>
    <property type="project" value="TreeGrafter"/>
</dbReference>
<dbReference type="NCBIfam" id="NF009805">
    <property type="entry name" value="PRK13289.1"/>
    <property type="match status" value="1"/>
</dbReference>
<dbReference type="GO" id="GO:0009636">
    <property type="term" value="P:response to toxic substance"/>
    <property type="evidence" value="ECO:0007669"/>
    <property type="project" value="UniProtKB-KW"/>
</dbReference>
<proteinExistence type="inferred from homology"/>
<dbReference type="EC" id="1.14.12.17" evidence="5"/>
<comment type="cofactor">
    <cofactor evidence="2">
        <name>FAD</name>
        <dbReference type="ChEBI" id="CHEBI:57692"/>
    </cofactor>
</comment>
<evidence type="ECO:0000256" key="24">
    <source>
        <dbReference type="RuleBase" id="RU000356"/>
    </source>
</evidence>
<keyword evidence="28" id="KW-1185">Reference proteome</keyword>
<evidence type="ECO:0000259" key="26">
    <source>
        <dbReference type="PROSITE" id="PS51384"/>
    </source>
</evidence>
<evidence type="ECO:0000256" key="8">
    <source>
        <dbReference type="ARBA" id="ARBA00022617"/>
    </source>
</evidence>
<dbReference type="FunFam" id="1.10.490.10:FF:000003">
    <property type="entry name" value="Flavohemoprotein"/>
    <property type="match status" value="1"/>
</dbReference>
<protein>
    <recommendedName>
        <fullName evidence="6">Flavohemoprotein</fullName>
        <ecNumber evidence="5">1.14.12.17</ecNumber>
    </recommendedName>
    <alternativeName>
        <fullName evidence="19">Flavohemoglobin</fullName>
    </alternativeName>
    <alternativeName>
        <fullName evidence="18">Hemoglobin-like protein</fullName>
    </alternativeName>
    <alternativeName>
        <fullName evidence="20">Nitric oxide dioxygenase</fullName>
    </alternativeName>
</protein>
<keyword evidence="16" id="KW-0520">NAD</keyword>
<dbReference type="GeneID" id="58230460"/>
<evidence type="ECO:0000256" key="5">
    <source>
        <dbReference type="ARBA" id="ARBA00012229"/>
    </source>
</evidence>
<keyword evidence="8 24" id="KW-0349">Heme</keyword>
<dbReference type="InterPro" id="IPR001433">
    <property type="entry name" value="OxRdtase_FAD/NAD-bd"/>
</dbReference>
<dbReference type="Pfam" id="PF00042">
    <property type="entry name" value="Globin"/>
    <property type="match status" value="1"/>
</dbReference>
<reference evidence="27 28" key="1">
    <citation type="journal article" date="2015" name="BMC Genomics">
        <title>Genome mining reveals unlocked bioactive potential of marine Gram-negative bacteria.</title>
        <authorList>
            <person name="Machado H."/>
            <person name="Sonnenschein E.C."/>
            <person name="Melchiorsen J."/>
            <person name="Gram L."/>
        </authorList>
    </citation>
    <scope>NUCLEOTIDE SEQUENCE [LARGE SCALE GENOMIC DNA]</scope>
    <source>
        <strain evidence="27 28">S3137</strain>
    </source>
</reference>
<dbReference type="Proteomes" id="UP000033664">
    <property type="component" value="Unassembled WGS sequence"/>
</dbReference>
<dbReference type="GO" id="GO:0005344">
    <property type="term" value="F:oxygen carrier activity"/>
    <property type="evidence" value="ECO:0007669"/>
    <property type="project" value="UniProtKB-KW"/>
</dbReference>
<evidence type="ECO:0000313" key="28">
    <source>
        <dbReference type="Proteomes" id="UP000033664"/>
    </source>
</evidence>
<dbReference type="InterPro" id="IPR000971">
    <property type="entry name" value="Globin"/>
</dbReference>
<keyword evidence="15" id="KW-0408">Iron</keyword>
<evidence type="ECO:0000313" key="27">
    <source>
        <dbReference type="EMBL" id="KJY94944.1"/>
    </source>
</evidence>
<dbReference type="PROSITE" id="PS51384">
    <property type="entry name" value="FAD_FR"/>
    <property type="match status" value="1"/>
</dbReference>
<comment type="cofactor">
    <cofactor evidence="21">
        <name>[2Fe-2S] cluster</name>
        <dbReference type="ChEBI" id="CHEBI:190135"/>
    </cofactor>
</comment>
<dbReference type="Gene3D" id="2.40.30.10">
    <property type="entry name" value="Translation factors"/>
    <property type="match status" value="1"/>
</dbReference>
<dbReference type="eggNOG" id="COG1017">
    <property type="taxonomic scope" value="Bacteria"/>
</dbReference>
<keyword evidence="12" id="KW-0274">FAD</keyword>
<evidence type="ECO:0000256" key="22">
    <source>
        <dbReference type="ARBA" id="ARBA00048649"/>
    </source>
</evidence>
<dbReference type="AlphaFoldDB" id="A0A0F4PII7"/>
<dbReference type="eggNOG" id="COG1018">
    <property type="taxonomic scope" value="Bacteria"/>
</dbReference>
<dbReference type="SUPFAM" id="SSF46458">
    <property type="entry name" value="Globin-like"/>
    <property type="match status" value="1"/>
</dbReference>
<evidence type="ECO:0000256" key="16">
    <source>
        <dbReference type="ARBA" id="ARBA00023027"/>
    </source>
</evidence>
<dbReference type="PANTHER" id="PTHR43396">
    <property type="entry name" value="FLAVOHEMOPROTEIN"/>
    <property type="match status" value="1"/>
</dbReference>
<dbReference type="GO" id="GO:0019825">
    <property type="term" value="F:oxygen binding"/>
    <property type="evidence" value="ECO:0007669"/>
    <property type="project" value="InterPro"/>
</dbReference>
<gene>
    <name evidence="27" type="ORF">TW72_18345</name>
</gene>
<evidence type="ECO:0000259" key="25">
    <source>
        <dbReference type="PROSITE" id="PS01033"/>
    </source>
</evidence>
<dbReference type="PRINTS" id="PR00410">
    <property type="entry name" value="PHEHYDRXLASE"/>
</dbReference>
<comment type="similarity">
    <text evidence="3">In the C-terminal section; belongs to the flavoprotein pyridine nucleotide cytochrome reductase family.</text>
</comment>
<comment type="catalytic activity">
    <reaction evidence="22">
        <text>2 nitric oxide + NADH + 2 O2 = 2 nitrate + NAD(+) + H(+)</text>
        <dbReference type="Rhea" id="RHEA:19469"/>
        <dbReference type="ChEBI" id="CHEBI:15378"/>
        <dbReference type="ChEBI" id="CHEBI:15379"/>
        <dbReference type="ChEBI" id="CHEBI:16480"/>
        <dbReference type="ChEBI" id="CHEBI:17632"/>
        <dbReference type="ChEBI" id="CHEBI:57540"/>
        <dbReference type="ChEBI" id="CHEBI:57945"/>
        <dbReference type="EC" id="1.14.12.17"/>
    </reaction>
</comment>
<dbReference type="GO" id="GO:0020037">
    <property type="term" value="F:heme binding"/>
    <property type="evidence" value="ECO:0007669"/>
    <property type="project" value="InterPro"/>
</dbReference>
<sequence>MLSSHHINTVKSTLPLISAAGPTVTEHFYQRMFTHNPELKDVFNLSNQHSGRQKVALFEAIMAYANNLDNVAVLKHAVERIANKHVSFNIQPDDYHIVGHHLIETMRELLGDHFSCEVEQAWRAAYTVLAQLFTQREQTLYTAREQASGGWRGKRAFSLTHKVKESQLVTSFTFEPVDQQAVMDFKPGQYLAIELKPSTSAHTEIRQYSLSSTANGKSYRISVKREVGEHTGVMSNFLHDHLKLGDIVDLHAPTGDFFWQDRQAPVVLISAGVGVTPMQAMLETLAARNYPFPVTYLHACETRAQHSFAQRTATLCADHHWQHATWYNHEPGDMVNTFNGFMNFCAITLPIDDGDFYVCGPLAFMKFVKTHLIALGVSDHRIHYEVFGPHAEL</sequence>
<keyword evidence="24" id="KW-0813">Transport</keyword>
<keyword evidence="10" id="KW-0285">Flavoprotein</keyword>
<evidence type="ECO:0000256" key="4">
    <source>
        <dbReference type="ARBA" id="ARBA00008414"/>
    </source>
</evidence>
<dbReference type="Pfam" id="PF00175">
    <property type="entry name" value="NAD_binding_1"/>
    <property type="match status" value="1"/>
</dbReference>
<evidence type="ECO:0000256" key="13">
    <source>
        <dbReference type="ARBA" id="ARBA00022857"/>
    </source>
</evidence>
<evidence type="ECO:0000256" key="15">
    <source>
        <dbReference type="ARBA" id="ARBA00023004"/>
    </source>
</evidence>
<comment type="catalytic activity">
    <reaction evidence="23">
        <text>2 nitric oxide + NADPH + 2 O2 = 2 nitrate + NADP(+) + H(+)</text>
        <dbReference type="Rhea" id="RHEA:19465"/>
        <dbReference type="ChEBI" id="CHEBI:15378"/>
        <dbReference type="ChEBI" id="CHEBI:15379"/>
        <dbReference type="ChEBI" id="CHEBI:16480"/>
        <dbReference type="ChEBI" id="CHEBI:17632"/>
        <dbReference type="ChEBI" id="CHEBI:57783"/>
        <dbReference type="ChEBI" id="CHEBI:58349"/>
        <dbReference type="EC" id="1.14.12.17"/>
    </reaction>
</comment>
<dbReference type="CDD" id="cd06184">
    <property type="entry name" value="flavohem_like_fad_nad_binding"/>
    <property type="match status" value="1"/>
</dbReference>
<dbReference type="GO" id="GO:0008941">
    <property type="term" value="F:nitric oxide dioxygenase NAD(P)H activity"/>
    <property type="evidence" value="ECO:0007669"/>
    <property type="project" value="UniProtKB-EC"/>
</dbReference>
<evidence type="ECO:0000256" key="14">
    <source>
        <dbReference type="ARBA" id="ARBA00023002"/>
    </source>
</evidence>
<evidence type="ECO:0000256" key="2">
    <source>
        <dbReference type="ARBA" id="ARBA00001974"/>
    </source>
</evidence>
<evidence type="ECO:0000256" key="10">
    <source>
        <dbReference type="ARBA" id="ARBA00022630"/>
    </source>
</evidence>
<evidence type="ECO:0000256" key="23">
    <source>
        <dbReference type="ARBA" id="ARBA00049433"/>
    </source>
</evidence>